<dbReference type="PANTHER" id="PTHR46268:SF6">
    <property type="entry name" value="UNIVERSAL STRESS PROTEIN UP12"/>
    <property type="match status" value="1"/>
</dbReference>
<dbReference type="Pfam" id="PF00582">
    <property type="entry name" value="Usp"/>
    <property type="match status" value="1"/>
</dbReference>
<dbReference type="PANTHER" id="PTHR46268">
    <property type="entry name" value="STRESS RESPONSE PROTEIN NHAX"/>
    <property type="match status" value="1"/>
</dbReference>
<dbReference type="Gene3D" id="3.40.50.620">
    <property type="entry name" value="HUPs"/>
    <property type="match status" value="1"/>
</dbReference>
<dbReference type="SUPFAM" id="SSF52402">
    <property type="entry name" value="Adenine nucleotide alpha hydrolases-like"/>
    <property type="match status" value="1"/>
</dbReference>
<feature type="domain" description="UspA" evidence="2">
    <location>
        <begin position="1"/>
        <end position="135"/>
    </location>
</feature>
<evidence type="ECO:0000313" key="3">
    <source>
        <dbReference type="EMBL" id="SDJ49843.1"/>
    </source>
</evidence>
<dbReference type="InterPro" id="IPR006016">
    <property type="entry name" value="UspA"/>
</dbReference>
<dbReference type="EMBL" id="FNFC01000004">
    <property type="protein sequence ID" value="SDJ49843.1"/>
    <property type="molecule type" value="Genomic_DNA"/>
</dbReference>
<keyword evidence="4" id="KW-1185">Reference proteome</keyword>
<comment type="similarity">
    <text evidence="1">Belongs to the universal stress protein A family.</text>
</comment>
<dbReference type="STRING" id="890420.SAMN05216226_104101"/>
<dbReference type="PRINTS" id="PR01438">
    <property type="entry name" value="UNVRSLSTRESS"/>
</dbReference>
<sequence>MYETVLVATDGSDAAHAAVEHAFELAVAGGSTVHVLTVVESQNPIQFGVAEVDELEDAARAVVADIATADDHDIEVHGEVRRGKPVSAVLDYARDIGADAIVAGQHGDDGLSEIFLGSTTERLAERADVPLVIVPADGKSA</sequence>
<evidence type="ECO:0000313" key="4">
    <source>
        <dbReference type="Proteomes" id="UP000198856"/>
    </source>
</evidence>
<organism evidence="3 4">
    <name type="scientific">Halovenus aranensis</name>
    <dbReference type="NCBI Taxonomy" id="890420"/>
    <lineage>
        <taxon>Archaea</taxon>
        <taxon>Methanobacteriati</taxon>
        <taxon>Methanobacteriota</taxon>
        <taxon>Stenosarchaea group</taxon>
        <taxon>Halobacteria</taxon>
        <taxon>Halobacteriales</taxon>
        <taxon>Haloarculaceae</taxon>
        <taxon>Halovenus</taxon>
    </lineage>
</organism>
<dbReference type="Proteomes" id="UP000198856">
    <property type="component" value="Unassembled WGS sequence"/>
</dbReference>
<evidence type="ECO:0000256" key="1">
    <source>
        <dbReference type="ARBA" id="ARBA00008791"/>
    </source>
</evidence>
<dbReference type="InterPro" id="IPR014729">
    <property type="entry name" value="Rossmann-like_a/b/a_fold"/>
</dbReference>
<gene>
    <name evidence="3" type="ORF">SAMN05216226_104101</name>
</gene>
<name>A0A1G8U7Z5_9EURY</name>
<reference evidence="3 4" key="1">
    <citation type="submission" date="2016-10" db="EMBL/GenBank/DDBJ databases">
        <authorList>
            <person name="de Groot N.N."/>
        </authorList>
    </citation>
    <scope>NUCLEOTIDE SEQUENCE [LARGE SCALE GENOMIC DNA]</scope>
    <source>
        <strain evidence="3 4">IBRC-M10015</strain>
    </source>
</reference>
<evidence type="ECO:0000259" key="2">
    <source>
        <dbReference type="Pfam" id="PF00582"/>
    </source>
</evidence>
<accession>A0A1G8U7Z5</accession>
<dbReference type="OrthoDB" id="105697at2157"/>
<dbReference type="AlphaFoldDB" id="A0A1G8U7Z5"/>
<protein>
    <submittedName>
        <fullName evidence="3">Nucleotide-binding universal stress protein, UspA family</fullName>
    </submittedName>
</protein>
<dbReference type="RefSeq" id="WP_092700196.1">
    <property type="nucleotide sequence ID" value="NZ_FNFC01000004.1"/>
</dbReference>
<proteinExistence type="inferred from homology"/>
<dbReference type="InterPro" id="IPR006015">
    <property type="entry name" value="Universal_stress_UspA"/>
</dbReference>
<dbReference type="CDD" id="cd00293">
    <property type="entry name" value="USP-like"/>
    <property type="match status" value="1"/>
</dbReference>